<dbReference type="EMBL" id="JBBHKQ010000002">
    <property type="protein sequence ID" value="MEJ5902464.1"/>
    <property type="molecule type" value="Genomic_DNA"/>
</dbReference>
<protein>
    <recommendedName>
        <fullName evidence="3">Transposase</fullName>
    </recommendedName>
</protein>
<gene>
    <name evidence="1" type="ORF">WIX40_20440</name>
</gene>
<proteinExistence type="predicted"/>
<name>A0ABD5K0F6_9HYPH</name>
<accession>A0ABD5K0F6</accession>
<evidence type="ECO:0008006" key="3">
    <source>
        <dbReference type="Google" id="ProtNLM"/>
    </source>
</evidence>
<comment type="caution">
    <text evidence="1">The sequence shown here is derived from an EMBL/GenBank/DDBJ whole genome shotgun (WGS) entry which is preliminary data.</text>
</comment>
<sequence length="142" mass="16582">MELYLSVCLVVSEGMCRRQAEKHFNISRDRMAKIAAYSTPPGYQWRTPIRRPKLDTFVSAIEHWLDDDLKMPRKPRHTAKRLFDQLRDKCGLTGGYAIIKDNMGEWNPRRQKIARSVIWRAASRLNSSVNFDLLMILFLSQA</sequence>
<evidence type="ECO:0000313" key="1">
    <source>
        <dbReference type="EMBL" id="MEJ5902464.1"/>
    </source>
</evidence>
<reference evidence="1 2" key="1">
    <citation type="submission" date="2024-03" db="EMBL/GenBank/DDBJ databases">
        <title>Reference genomes for the five species model microbial community.</title>
        <authorList>
            <person name="Padfield D."/>
        </authorList>
    </citation>
    <scope>NUCLEOTIDE SEQUENCE [LARGE SCALE GENOMIC DNA]</scope>
    <source>
        <strain evidence="1 2">AB1</strain>
    </source>
</reference>
<dbReference type="AlphaFoldDB" id="A0ABD5K0F6"/>
<organism evidence="1 2">
    <name type="scientific">Ochrobactrum teleogrylli</name>
    <dbReference type="NCBI Taxonomy" id="2479765"/>
    <lineage>
        <taxon>Bacteria</taxon>
        <taxon>Pseudomonadati</taxon>
        <taxon>Pseudomonadota</taxon>
        <taxon>Alphaproteobacteria</taxon>
        <taxon>Hyphomicrobiales</taxon>
        <taxon>Brucellaceae</taxon>
        <taxon>Brucella/Ochrobactrum group</taxon>
        <taxon>Ochrobactrum</taxon>
    </lineage>
</organism>
<dbReference type="RefSeq" id="WP_339441784.1">
    <property type="nucleotide sequence ID" value="NZ_JBBHKQ010000002.1"/>
</dbReference>
<evidence type="ECO:0000313" key="2">
    <source>
        <dbReference type="Proteomes" id="UP001362311"/>
    </source>
</evidence>
<dbReference type="Proteomes" id="UP001362311">
    <property type="component" value="Unassembled WGS sequence"/>
</dbReference>